<dbReference type="Proteomes" id="UP000319848">
    <property type="component" value="Unassembled WGS sequence"/>
</dbReference>
<evidence type="ECO:0000259" key="4">
    <source>
        <dbReference type="PROSITE" id="PS51898"/>
    </source>
</evidence>
<accession>A0A562M5L0</accession>
<dbReference type="InterPro" id="IPR011010">
    <property type="entry name" value="DNA_brk_join_enz"/>
</dbReference>
<dbReference type="PANTHER" id="PTHR30349:SF64">
    <property type="entry name" value="PROPHAGE INTEGRASE INTD-RELATED"/>
    <property type="match status" value="1"/>
</dbReference>
<evidence type="ECO:0000256" key="3">
    <source>
        <dbReference type="ARBA" id="ARBA00023172"/>
    </source>
</evidence>
<comment type="caution">
    <text evidence="5">The sequence shown here is derived from an EMBL/GenBank/DDBJ whole genome shotgun (WGS) entry which is preliminary data.</text>
</comment>
<dbReference type="Gene3D" id="1.10.443.10">
    <property type="entry name" value="Intergrase catalytic core"/>
    <property type="match status" value="1"/>
</dbReference>
<dbReference type="AlphaFoldDB" id="A0A562M5L0"/>
<comment type="similarity">
    <text evidence="1">Belongs to the 'phage' integrase family.</text>
</comment>
<evidence type="ECO:0000313" key="6">
    <source>
        <dbReference type="Proteomes" id="UP000319848"/>
    </source>
</evidence>
<name>A0A562M5L0_9FLAO</name>
<reference evidence="5 6" key="1">
    <citation type="journal article" date="2015" name="Stand. Genomic Sci.">
        <title>Genomic Encyclopedia of Bacterial and Archaeal Type Strains, Phase III: the genomes of soil and plant-associated and newly described type strains.</title>
        <authorList>
            <person name="Whitman W.B."/>
            <person name="Woyke T."/>
            <person name="Klenk H.P."/>
            <person name="Zhou Y."/>
            <person name="Lilburn T.G."/>
            <person name="Beck B.J."/>
            <person name="De Vos P."/>
            <person name="Vandamme P."/>
            <person name="Eisen J.A."/>
            <person name="Garrity G."/>
            <person name="Hugenholtz P."/>
            <person name="Kyrpides N.C."/>
        </authorList>
    </citation>
    <scope>NUCLEOTIDE SEQUENCE [LARGE SCALE GENOMIC DNA]</scope>
    <source>
        <strain evidence="5 6">CGMCC 1.7270</strain>
    </source>
</reference>
<dbReference type="InterPro" id="IPR010998">
    <property type="entry name" value="Integrase_recombinase_N"/>
</dbReference>
<dbReference type="SUPFAM" id="SSF56349">
    <property type="entry name" value="DNA breaking-rejoining enzymes"/>
    <property type="match status" value="1"/>
</dbReference>
<evidence type="ECO:0000256" key="1">
    <source>
        <dbReference type="ARBA" id="ARBA00008857"/>
    </source>
</evidence>
<dbReference type="CDD" id="cd00397">
    <property type="entry name" value="DNA_BRE_C"/>
    <property type="match status" value="1"/>
</dbReference>
<evidence type="ECO:0000256" key="2">
    <source>
        <dbReference type="ARBA" id="ARBA00023125"/>
    </source>
</evidence>
<dbReference type="Gene3D" id="1.10.150.130">
    <property type="match status" value="1"/>
</dbReference>
<proteinExistence type="inferred from homology"/>
<gene>
    <name evidence="5" type="ORF">IP98_00138</name>
</gene>
<dbReference type="InterPro" id="IPR002104">
    <property type="entry name" value="Integrase_catalytic"/>
</dbReference>
<dbReference type="GO" id="GO:0003677">
    <property type="term" value="F:DNA binding"/>
    <property type="evidence" value="ECO:0007669"/>
    <property type="project" value="UniProtKB-KW"/>
</dbReference>
<dbReference type="PANTHER" id="PTHR30349">
    <property type="entry name" value="PHAGE INTEGRASE-RELATED"/>
    <property type="match status" value="1"/>
</dbReference>
<dbReference type="STRING" id="1341154.FCR2A7T_26030"/>
<dbReference type="InterPro" id="IPR050090">
    <property type="entry name" value="Tyrosine_recombinase_XerCD"/>
</dbReference>
<keyword evidence="6" id="KW-1185">Reference proteome</keyword>
<dbReference type="OrthoDB" id="9806835at2"/>
<dbReference type="InterPro" id="IPR013762">
    <property type="entry name" value="Integrase-like_cat_sf"/>
</dbReference>
<feature type="domain" description="Tyr recombinase" evidence="4">
    <location>
        <begin position="213"/>
        <end position="399"/>
    </location>
</feature>
<protein>
    <submittedName>
        <fullName evidence="5">Site-specific recombinase XerD</fullName>
    </submittedName>
</protein>
<keyword evidence="3" id="KW-0233">DNA recombination</keyword>
<sequence length="408" mass="47765">MSKFVAYLKSVHENVHDLKMKKQYSIPKIYDADGDLSKRWYVYYSYRNPETGKLERQVNISSGLNNYKTFKGRTKAVKILRQVVEDILINGFNPYEETEPLDVVKKYTVPEAFDFILDLKKGVLSPSSFRDFKSRMKQFKEWLISHGWEYRFITSVNKDVVISYLNYVMKKTSASNRNNTRSNISLFYTALVDNNIVERNFIAEINVVKSAPERNKTYTVTQEKKIFEYLVKDYPVLLLFIKFISYNFLRPIEVCRLKVGDIDILSKQLHVKAKNKAVKIKIIPEVLLSELPDLSKFPLNNSLFSLDTIGGGWETEIDNKRNYYSKQFSKIKAELGLGKEYGLYSFRHTFITKLYREFRKEFTPFEAKSKLMLITGHFTMDALEKYLRDIDAELPEDYSDAIKCANSE</sequence>
<organism evidence="5 6">
    <name type="scientific">Flavobacterium cauense R2A-7</name>
    <dbReference type="NCBI Taxonomy" id="1341154"/>
    <lineage>
        <taxon>Bacteria</taxon>
        <taxon>Pseudomonadati</taxon>
        <taxon>Bacteroidota</taxon>
        <taxon>Flavobacteriia</taxon>
        <taxon>Flavobacteriales</taxon>
        <taxon>Flavobacteriaceae</taxon>
        <taxon>Flavobacterium</taxon>
    </lineage>
</organism>
<dbReference type="GO" id="GO:0015074">
    <property type="term" value="P:DNA integration"/>
    <property type="evidence" value="ECO:0007669"/>
    <property type="project" value="InterPro"/>
</dbReference>
<dbReference type="GO" id="GO:0006310">
    <property type="term" value="P:DNA recombination"/>
    <property type="evidence" value="ECO:0007669"/>
    <property type="project" value="UniProtKB-KW"/>
</dbReference>
<dbReference type="RefSeq" id="WP_035118440.1">
    <property type="nucleotide sequence ID" value="NZ_JRLU01000004.1"/>
</dbReference>
<dbReference type="PROSITE" id="PS51898">
    <property type="entry name" value="TYR_RECOMBINASE"/>
    <property type="match status" value="1"/>
</dbReference>
<dbReference type="EMBL" id="VLKQ01000001">
    <property type="protein sequence ID" value="TWI15150.1"/>
    <property type="molecule type" value="Genomic_DNA"/>
</dbReference>
<evidence type="ECO:0000313" key="5">
    <source>
        <dbReference type="EMBL" id="TWI15150.1"/>
    </source>
</evidence>
<keyword evidence="2" id="KW-0238">DNA-binding</keyword>